<evidence type="ECO:0000256" key="1">
    <source>
        <dbReference type="ARBA" id="ARBA00004571"/>
    </source>
</evidence>
<dbReference type="InterPro" id="IPR023996">
    <property type="entry name" value="TonB-dep_OMP_SusC/RagA"/>
</dbReference>
<name>A0AA49GRR0_9BACT</name>
<dbReference type="AlphaFoldDB" id="A0AA49GRR0"/>
<evidence type="ECO:0000259" key="13">
    <source>
        <dbReference type="Pfam" id="PF00593"/>
    </source>
</evidence>
<evidence type="ECO:0000256" key="8">
    <source>
        <dbReference type="ARBA" id="ARBA00023170"/>
    </source>
</evidence>
<evidence type="ECO:0000256" key="2">
    <source>
        <dbReference type="ARBA" id="ARBA00022448"/>
    </source>
</evidence>
<keyword evidence="3 10" id="KW-1134">Transmembrane beta strand</keyword>
<dbReference type="InterPro" id="IPR037066">
    <property type="entry name" value="Plug_dom_sf"/>
</dbReference>
<evidence type="ECO:0000313" key="15">
    <source>
        <dbReference type="EMBL" id="WKN38298.1"/>
    </source>
</evidence>
<dbReference type="Gene3D" id="2.40.170.20">
    <property type="entry name" value="TonB-dependent receptor, beta-barrel domain"/>
    <property type="match status" value="1"/>
</dbReference>
<sequence length="1121" mass="122157">MSTTLWAQDRTVSGTVTSEEDGSTLPGVNVIVKGTTIGTVTDIDGNYRLSVPSDAETLSFTFIGLAEKEVAIGSQSVIDVTMTSDTKQLSEVVVTAIGIEREKKALGYSVSNISGENIAQRSEPDPLRAIQGKVPGVNITGGGGAPGQSTKINIRGMSSLTGNTQPLFVVDGIPFDNSTNAFDPTNPDASASVDNSAFSNRAFDLDPNNIESMTVLKGAAAAALYGSRATNGVVVITTKSAKKNTKKGLEVTYSGSYNVERVASLPDYQNVYSQGSNQLYNAGFIGNWGAPFPNHVDRLNAEYGTNYDKVIFGAITDDNGNVIVPETPAGFIPHPLIMTSTGVSNRYDLLFPDFVKGYYFANDGVFITDRNDPRWGADGGTAIGIDVPFQPYDIVGGFFDQGQLIENSVNVTAGGENSTLTGGISRMTNQGIVPNAEASRTSLNFGGNGQLSNGLFLSGNVNYVNTTQETPQSGGSFFSDYTTATSTSIFQRLYYLPRNYNLNGYPFESPIDGSNIFYRPLDNPLWIAKYNRYRSDVNRVFGNMTLSYDIGDWLNLTAKGGVNTYNDARRNIVRSGGVGIPDGQIWTEDITYTEQDYNFIATISQDFTESFAFRGIIGVNANQRENSRRKVTGSGLISEGLYNTDATTQTTVNYDYRYLRRFYAAYADLQFSYNDYLYLNVVGRNDWSSTLPVDNRSYFYPGVSASFIFTEALDLSNSIINYGKIRGAITKVGNEPSPYQTATYYNILQPLTVNGTDYNRATLSDQLGNVNLKPEFTTEVEAGIELQMLDNRVGLDVTYFKRTSTDQIAAAKLPVTSGFDTEIVNIGELENRGWEIGLDLTPVRTPGGFSWNIYSAFTRIRTEVIDAGPAGEIFIGGPFSTLGTIHRSGEPYGQLLGSINARDDEGNLLIDKTNGLPFALPTGDIIGNPNPDFVLGVTNTFTYKGFTLRALFDWKQGGDMYSATAASLLLRGQLEISEEREGLRVVPGVYGDPQTNEPILDDEGNKIVNTTPVTAFDYHFTNGFGAYGQDEVNVYDATVIRLRELSLGYNLPQTLLESTPFGSVRLMFTGRNLWFKAPNFLEGLNFDPEVLAEPAGSNVQGFDYGAYPTTRRYGVNLTVTF</sequence>
<dbReference type="InterPro" id="IPR036942">
    <property type="entry name" value="Beta-barrel_TonB_sf"/>
</dbReference>
<keyword evidence="9 10" id="KW-0998">Cell outer membrane</keyword>
<evidence type="ECO:0000256" key="5">
    <source>
        <dbReference type="ARBA" id="ARBA00022729"/>
    </source>
</evidence>
<gene>
    <name evidence="15" type="ORF">K4G66_06230</name>
</gene>
<protein>
    <submittedName>
        <fullName evidence="15">SusC/RagA family TonB-linked outer membrane protein</fullName>
    </submittedName>
</protein>
<evidence type="ECO:0000259" key="14">
    <source>
        <dbReference type="Pfam" id="PF07715"/>
    </source>
</evidence>
<dbReference type="Pfam" id="PF07715">
    <property type="entry name" value="Plug"/>
    <property type="match status" value="1"/>
</dbReference>
<dbReference type="GO" id="GO:0044718">
    <property type="term" value="P:siderophore transmembrane transport"/>
    <property type="evidence" value="ECO:0007669"/>
    <property type="project" value="TreeGrafter"/>
</dbReference>
<evidence type="ECO:0000256" key="12">
    <source>
        <dbReference type="SAM" id="MobiDB-lite"/>
    </source>
</evidence>
<dbReference type="NCBIfam" id="TIGR04057">
    <property type="entry name" value="SusC_RagA_signa"/>
    <property type="match status" value="1"/>
</dbReference>
<comment type="similarity">
    <text evidence="10 11">Belongs to the TonB-dependent receptor family.</text>
</comment>
<feature type="region of interest" description="Disordered" evidence="12">
    <location>
        <begin position="1"/>
        <end position="20"/>
    </location>
</feature>
<dbReference type="Pfam" id="PF00593">
    <property type="entry name" value="TonB_dep_Rec_b-barrel"/>
    <property type="match status" value="1"/>
</dbReference>
<evidence type="ECO:0000256" key="10">
    <source>
        <dbReference type="PROSITE-ProRule" id="PRU01360"/>
    </source>
</evidence>
<feature type="compositionally biased region" description="Polar residues" evidence="12">
    <location>
        <begin position="1"/>
        <end position="17"/>
    </location>
</feature>
<dbReference type="InterPro" id="IPR012910">
    <property type="entry name" value="Plug_dom"/>
</dbReference>
<keyword evidence="6 11" id="KW-0798">TonB box</keyword>
<dbReference type="InterPro" id="IPR000531">
    <property type="entry name" value="Beta-barrel_TonB"/>
</dbReference>
<dbReference type="GO" id="GO:0009279">
    <property type="term" value="C:cell outer membrane"/>
    <property type="evidence" value="ECO:0007669"/>
    <property type="project" value="UniProtKB-SubCell"/>
</dbReference>
<evidence type="ECO:0000256" key="9">
    <source>
        <dbReference type="ARBA" id="ARBA00023237"/>
    </source>
</evidence>
<dbReference type="NCBIfam" id="TIGR04056">
    <property type="entry name" value="OMP_RagA_SusC"/>
    <property type="match status" value="1"/>
</dbReference>
<keyword evidence="7 10" id="KW-0472">Membrane</keyword>
<dbReference type="InterPro" id="IPR039426">
    <property type="entry name" value="TonB-dep_rcpt-like"/>
</dbReference>
<feature type="domain" description="TonB-dependent receptor-like beta-barrel" evidence="13">
    <location>
        <begin position="499"/>
        <end position="865"/>
    </location>
</feature>
<proteinExistence type="inferred from homology"/>
<reference evidence="15" key="1">
    <citation type="journal article" date="2023" name="Comput. Struct. Biotechnol. J.">
        <title>Discovery of a novel marine Bacteroidetes with a rich repertoire of carbohydrate-active enzymes.</title>
        <authorList>
            <person name="Chen B."/>
            <person name="Liu G."/>
            <person name="Chen Q."/>
            <person name="Wang H."/>
            <person name="Liu L."/>
            <person name="Tang K."/>
        </authorList>
    </citation>
    <scope>NUCLEOTIDE SEQUENCE</scope>
    <source>
        <strain evidence="15">TK19036</strain>
    </source>
</reference>
<comment type="subcellular location">
    <subcellularLocation>
        <location evidence="1 10">Cell outer membrane</location>
        <topology evidence="1 10">Multi-pass membrane protein</topology>
    </subcellularLocation>
</comment>
<dbReference type="EMBL" id="CP120682">
    <property type="protein sequence ID" value="WKN38298.1"/>
    <property type="molecule type" value="Genomic_DNA"/>
</dbReference>
<feature type="domain" description="TonB-dependent receptor plug" evidence="14">
    <location>
        <begin position="104"/>
        <end position="233"/>
    </location>
</feature>
<dbReference type="Gene3D" id="2.170.130.10">
    <property type="entry name" value="TonB-dependent receptor, plug domain"/>
    <property type="match status" value="1"/>
</dbReference>
<keyword evidence="5" id="KW-0732">Signal</keyword>
<keyword evidence="4 10" id="KW-0812">Transmembrane</keyword>
<dbReference type="SUPFAM" id="SSF49464">
    <property type="entry name" value="Carboxypeptidase regulatory domain-like"/>
    <property type="match status" value="1"/>
</dbReference>
<reference evidence="15" key="2">
    <citation type="journal article" date="2024" name="Antonie Van Leeuwenhoek">
        <title>Roseihalotalea indica gen. nov., sp. nov., a halophilic Bacteroidetes from mesopelagic Southwest Indian Ocean with higher carbohydrate metabolic potential.</title>
        <authorList>
            <person name="Chen B."/>
            <person name="Zhang M."/>
            <person name="Lin D."/>
            <person name="Ye J."/>
            <person name="Tang K."/>
        </authorList>
    </citation>
    <scope>NUCLEOTIDE SEQUENCE</scope>
    <source>
        <strain evidence="15">TK19036</strain>
    </source>
</reference>
<dbReference type="Gene3D" id="2.60.40.1120">
    <property type="entry name" value="Carboxypeptidase-like, regulatory domain"/>
    <property type="match status" value="1"/>
</dbReference>
<dbReference type="InterPro" id="IPR023997">
    <property type="entry name" value="TonB-dep_OMP_SusC/RagA_CS"/>
</dbReference>
<dbReference type="PANTHER" id="PTHR30069">
    <property type="entry name" value="TONB-DEPENDENT OUTER MEMBRANE RECEPTOR"/>
    <property type="match status" value="1"/>
</dbReference>
<dbReference type="SUPFAM" id="SSF56935">
    <property type="entry name" value="Porins"/>
    <property type="match status" value="1"/>
</dbReference>
<dbReference type="Pfam" id="PF13715">
    <property type="entry name" value="CarbopepD_reg_2"/>
    <property type="match status" value="1"/>
</dbReference>
<keyword evidence="2 10" id="KW-0813">Transport</keyword>
<evidence type="ECO:0000256" key="7">
    <source>
        <dbReference type="ARBA" id="ARBA00023136"/>
    </source>
</evidence>
<evidence type="ECO:0000256" key="4">
    <source>
        <dbReference type="ARBA" id="ARBA00022692"/>
    </source>
</evidence>
<accession>A0AA49GRR0</accession>
<organism evidence="15">
    <name type="scientific">Roseihalotalea indica</name>
    <dbReference type="NCBI Taxonomy" id="2867963"/>
    <lineage>
        <taxon>Bacteria</taxon>
        <taxon>Pseudomonadati</taxon>
        <taxon>Bacteroidota</taxon>
        <taxon>Cytophagia</taxon>
        <taxon>Cytophagales</taxon>
        <taxon>Catalimonadaceae</taxon>
        <taxon>Roseihalotalea</taxon>
    </lineage>
</organism>
<dbReference type="InterPro" id="IPR008969">
    <property type="entry name" value="CarboxyPept-like_regulatory"/>
</dbReference>
<evidence type="ECO:0000256" key="6">
    <source>
        <dbReference type="ARBA" id="ARBA00023077"/>
    </source>
</evidence>
<evidence type="ECO:0000256" key="11">
    <source>
        <dbReference type="RuleBase" id="RU003357"/>
    </source>
</evidence>
<keyword evidence="8" id="KW-0675">Receptor</keyword>
<dbReference type="PANTHER" id="PTHR30069:SF29">
    <property type="entry name" value="HEMOGLOBIN AND HEMOGLOBIN-HAPTOGLOBIN-BINDING PROTEIN 1-RELATED"/>
    <property type="match status" value="1"/>
</dbReference>
<dbReference type="GO" id="GO:0015344">
    <property type="term" value="F:siderophore uptake transmembrane transporter activity"/>
    <property type="evidence" value="ECO:0007669"/>
    <property type="project" value="TreeGrafter"/>
</dbReference>
<dbReference type="PROSITE" id="PS52016">
    <property type="entry name" value="TONB_DEPENDENT_REC_3"/>
    <property type="match status" value="1"/>
</dbReference>
<evidence type="ECO:0000256" key="3">
    <source>
        <dbReference type="ARBA" id="ARBA00022452"/>
    </source>
</evidence>